<dbReference type="AlphaFoldDB" id="A0A3B9QXM5"/>
<reference evidence="3 4" key="1">
    <citation type="journal article" date="2018" name="Nat. Biotechnol.">
        <title>A standardized bacterial taxonomy based on genome phylogeny substantially revises the tree of life.</title>
        <authorList>
            <person name="Parks D.H."/>
            <person name="Chuvochina M."/>
            <person name="Waite D.W."/>
            <person name="Rinke C."/>
            <person name="Skarshewski A."/>
            <person name="Chaumeil P.A."/>
            <person name="Hugenholtz P."/>
        </authorList>
    </citation>
    <scope>NUCLEOTIDE SEQUENCE [LARGE SCALE GENOMIC DNA]</scope>
    <source>
        <strain evidence="3">UBA9851</strain>
    </source>
</reference>
<feature type="domain" description="ClpX-type ZB" evidence="2">
    <location>
        <begin position="1"/>
        <end position="35"/>
    </location>
</feature>
<dbReference type="GO" id="GO:0046983">
    <property type="term" value="F:protein dimerization activity"/>
    <property type="evidence" value="ECO:0007669"/>
    <property type="project" value="InterPro"/>
</dbReference>
<dbReference type="GO" id="GO:0006457">
    <property type="term" value="P:protein folding"/>
    <property type="evidence" value="ECO:0007669"/>
    <property type="project" value="UniProtKB-UniRule"/>
</dbReference>
<comment type="caution">
    <text evidence="3">The sequence shown here is derived from an EMBL/GenBank/DDBJ whole genome shotgun (WGS) entry which is preliminary data.</text>
</comment>
<dbReference type="Gene3D" id="6.20.220.10">
    <property type="entry name" value="ClpX chaperone, C4-type zinc finger domain"/>
    <property type="match status" value="1"/>
</dbReference>
<dbReference type="Proteomes" id="UP000260925">
    <property type="component" value="Unassembled WGS sequence"/>
</dbReference>
<protein>
    <recommendedName>
        <fullName evidence="2">ClpX-type ZB domain-containing protein</fullName>
    </recommendedName>
</protein>
<dbReference type="SMART" id="SM00994">
    <property type="entry name" value="zf-C4_ClpX"/>
    <property type="match status" value="1"/>
</dbReference>
<dbReference type="GO" id="GO:0051082">
    <property type="term" value="F:unfolded protein binding"/>
    <property type="evidence" value="ECO:0007669"/>
    <property type="project" value="UniProtKB-UniRule"/>
</dbReference>
<dbReference type="InterPro" id="IPR010603">
    <property type="entry name" value="Znf_CppX_C4"/>
</dbReference>
<dbReference type="InterPro" id="IPR059188">
    <property type="entry name" value="Znf_CLPX-like"/>
</dbReference>
<evidence type="ECO:0000256" key="1">
    <source>
        <dbReference type="PROSITE-ProRule" id="PRU01250"/>
    </source>
</evidence>
<evidence type="ECO:0000313" key="3">
    <source>
        <dbReference type="EMBL" id="HAF73404.1"/>
    </source>
</evidence>
<comment type="similarity">
    <text evidence="1">Belongs to the ClpX chaperone family.</text>
</comment>
<evidence type="ECO:0000259" key="2">
    <source>
        <dbReference type="PROSITE" id="PS51902"/>
    </source>
</evidence>
<dbReference type="InterPro" id="IPR038366">
    <property type="entry name" value="Znf_CppX_C4_sf"/>
</dbReference>
<gene>
    <name evidence="3" type="ORF">DCL06_12065</name>
</gene>
<dbReference type="EMBL" id="DMDD01000289">
    <property type="protein sequence ID" value="HAF73404.1"/>
    <property type="molecule type" value="Genomic_DNA"/>
</dbReference>
<proteinExistence type="inferred from homology"/>
<keyword evidence="1" id="KW-0143">Chaperone</keyword>
<dbReference type="GO" id="GO:0008270">
    <property type="term" value="F:zinc ion binding"/>
    <property type="evidence" value="ECO:0007669"/>
    <property type="project" value="InterPro"/>
</dbReference>
<organism evidence="3 4">
    <name type="scientific">Corynebacterium variabile</name>
    <dbReference type="NCBI Taxonomy" id="1727"/>
    <lineage>
        <taxon>Bacteria</taxon>
        <taxon>Bacillati</taxon>
        <taxon>Actinomycetota</taxon>
        <taxon>Actinomycetes</taxon>
        <taxon>Mycobacteriales</taxon>
        <taxon>Corynebacteriaceae</taxon>
        <taxon>Corynebacterium</taxon>
    </lineage>
</organism>
<dbReference type="SUPFAM" id="SSF57716">
    <property type="entry name" value="Glucocorticoid receptor-like (DNA-binding domain)"/>
    <property type="match status" value="1"/>
</dbReference>
<comment type="caution">
    <text evidence="1">Lacks conserved residue(s) required for the propagation of feature annotation.</text>
</comment>
<sequence length="35" mass="3792">MASMQESGELLKCSFCGKSQKQVRKLIAGPGVYIC</sequence>
<accession>A0A3B9QXM5</accession>
<evidence type="ECO:0000313" key="4">
    <source>
        <dbReference type="Proteomes" id="UP000260925"/>
    </source>
</evidence>
<dbReference type="PROSITE" id="PS51902">
    <property type="entry name" value="CLPX_ZB"/>
    <property type="match status" value="1"/>
</dbReference>
<name>A0A3B9QXM5_9CORY</name>
<feature type="non-terminal residue" evidence="3">
    <location>
        <position position="35"/>
    </location>
</feature>
<dbReference type="Pfam" id="PF06689">
    <property type="entry name" value="zf-C4_ClpX"/>
    <property type="match status" value="1"/>
</dbReference>